<reference evidence="2" key="1">
    <citation type="journal article" date="2021" name="J Fungi (Basel)">
        <title>Genomic and Metabolomic Analyses of the Marine Fungus Emericellopsis cladophorae: Insights into Saltwater Adaptability Mechanisms and Its Biosynthetic Potential.</title>
        <authorList>
            <person name="Goncalves M.F.M."/>
            <person name="Hilario S."/>
            <person name="Van de Peer Y."/>
            <person name="Esteves A.C."/>
            <person name="Alves A."/>
        </authorList>
    </citation>
    <scope>NUCLEOTIDE SEQUENCE</scope>
    <source>
        <strain evidence="2">MUM 19.33</strain>
    </source>
</reference>
<keyword evidence="3" id="KW-1185">Reference proteome</keyword>
<organism evidence="2 3">
    <name type="scientific">Emericellopsis cladophorae</name>
    <dbReference type="NCBI Taxonomy" id="2686198"/>
    <lineage>
        <taxon>Eukaryota</taxon>
        <taxon>Fungi</taxon>
        <taxon>Dikarya</taxon>
        <taxon>Ascomycota</taxon>
        <taxon>Pezizomycotina</taxon>
        <taxon>Sordariomycetes</taxon>
        <taxon>Hypocreomycetidae</taxon>
        <taxon>Hypocreales</taxon>
        <taxon>Bionectriaceae</taxon>
        <taxon>Emericellopsis</taxon>
    </lineage>
</organism>
<feature type="region of interest" description="Disordered" evidence="1">
    <location>
        <begin position="36"/>
        <end position="55"/>
    </location>
</feature>
<name>A0A9Q0BGG8_9HYPO</name>
<reference evidence="2" key="2">
    <citation type="submission" date="2022-07" db="EMBL/GenBank/DDBJ databases">
        <authorList>
            <person name="Goncalves M.F.M."/>
            <person name="Hilario S."/>
            <person name="Van De Peer Y."/>
            <person name="Esteves A.C."/>
            <person name="Alves A."/>
        </authorList>
    </citation>
    <scope>NUCLEOTIDE SEQUENCE</scope>
    <source>
        <strain evidence="2">MUM 19.33</strain>
    </source>
</reference>
<dbReference type="Proteomes" id="UP001055219">
    <property type="component" value="Unassembled WGS sequence"/>
</dbReference>
<sequence>MKIHVAITARSGLTERLTRCVPPQLFEMHIAPIGSPERKRKTSFPAPGTVLPVPGNTPTTPYSAVFLNRRFSVAPASSSLSPRSPTSRRRGSQVRSEIAREFITRDRALQQLPILGSILVQTKRPIQYDETILLPVPCPSAWAETICYIETNNTEYLSESVKVNILNLGGKLPYD</sequence>
<protein>
    <submittedName>
        <fullName evidence="2">Uncharacterized protein</fullName>
    </submittedName>
</protein>
<dbReference type="RefSeq" id="XP_051364190.1">
    <property type="nucleotide sequence ID" value="XM_051504270.1"/>
</dbReference>
<comment type="caution">
    <text evidence="2">The sequence shown here is derived from an EMBL/GenBank/DDBJ whole genome shotgun (WGS) entry which is preliminary data.</text>
</comment>
<dbReference type="AlphaFoldDB" id="A0A9Q0BGG8"/>
<dbReference type="GeneID" id="75830849"/>
<gene>
    <name evidence="2" type="ORF">J7T54_004361</name>
</gene>
<evidence type="ECO:0000313" key="2">
    <source>
        <dbReference type="EMBL" id="KAI6783334.1"/>
    </source>
</evidence>
<proteinExistence type="predicted"/>
<dbReference type="EMBL" id="JAGIXG020000008">
    <property type="protein sequence ID" value="KAI6783334.1"/>
    <property type="molecule type" value="Genomic_DNA"/>
</dbReference>
<accession>A0A9Q0BGG8</accession>
<dbReference type="OrthoDB" id="3492129at2759"/>
<evidence type="ECO:0000313" key="3">
    <source>
        <dbReference type="Proteomes" id="UP001055219"/>
    </source>
</evidence>
<evidence type="ECO:0000256" key="1">
    <source>
        <dbReference type="SAM" id="MobiDB-lite"/>
    </source>
</evidence>